<sequence length="946" mass="107347">MPKHSPNYSCLLCEQVCRSAGGLKRHNKAKHPRSTPPPNLAQHTRIYHAHLNARPCSDDGTFLDKQSHGAPPTMSQSALDPENPWAPFNDRLEFDWAQYHFVTLKSSASNINTGLDLWRASVIKHSKDHNADGAVPWNSAADMYATIDSIENGEIEWKTYQFSYTGEKPPTPPRWMEESYELNIRDALAVLEHQIQSPAFDGQFEYTPYEEYNPKGDRVYSNLLSGSWSNREADTISKDKSTHGSMFVPVVAGSDKTTVSVATGHQEYHPVYASAGNISNTARRGHGNAVMPIAFLPIPKTSKRQRKKTNFQIFSRQLYHACLELVFKPLKPYMLTPKVVKCPDGHFRRAIFSLGPYIADYPEQVWLAAVVSNWCPKCDALPTNLDAKGSHRRSHGMTDFLITCFDPGILWDDFGVRNDIVPFTYFFPRADIHELLSPDLLHQLIKGTFKDHLVEWVIDYLYIIHGEAKALEIIEDIDHRGEQHFRISAVPPFPGLRHFPDGRDYTQWTGDDSKALMKVFIAAIAGYVPSAIVKCITAFMDACYIARRNAITAPAIELFRDSVERFHKLREIFITFGVRTSISLPRQHSLKHFEYGMHFFGAPNGLCSSITESKHIKSVKEPWRRSNRYNALHQMLQTISRLDKLAALSTHLRKQGMLTGTTSSYIANSISDTPSTMSTPERLDINNHKQTSDNSEDDDEDDEDTSPNTPTSDTKDNLSLSDVKLAAKSHPEYPRTMKELSEHINQPQFPYALCQFLYTSRYPNSPLPTDINLLPAFEGQIKVYHSAVATFYAPSDLCGAGGMKRERIRSTPRFHGQARRDTVFVVLDETLPGMLGMEIGRVQLLFSFQYRRKQYSCALINWYVCGDSPDEDTGMWEVELECNRQGNPTVQVIDLDTTVRGSHLLPIFGSNRVPDDFSYHDALDNYRSFFVNRFVDHHAHELLTEL</sequence>
<proteinExistence type="predicted"/>
<dbReference type="OrthoDB" id="3199698at2759"/>
<dbReference type="GO" id="GO:0008270">
    <property type="term" value="F:zinc ion binding"/>
    <property type="evidence" value="ECO:0007669"/>
    <property type="project" value="UniProtKB-KW"/>
</dbReference>
<dbReference type="InterPro" id="IPR013087">
    <property type="entry name" value="Znf_C2H2_type"/>
</dbReference>
<accession>A0A0D2NBH1</accession>
<dbReference type="EMBL" id="KN817620">
    <property type="protein sequence ID" value="KJA16504.1"/>
    <property type="molecule type" value="Genomic_DNA"/>
</dbReference>
<reference evidence="5" key="1">
    <citation type="submission" date="2014-04" db="EMBL/GenBank/DDBJ databases">
        <title>Evolutionary Origins and Diversification of the Mycorrhizal Mutualists.</title>
        <authorList>
            <consortium name="DOE Joint Genome Institute"/>
            <consortium name="Mycorrhizal Genomics Consortium"/>
            <person name="Kohler A."/>
            <person name="Kuo A."/>
            <person name="Nagy L.G."/>
            <person name="Floudas D."/>
            <person name="Copeland A."/>
            <person name="Barry K.W."/>
            <person name="Cichocki N."/>
            <person name="Veneault-Fourrey C."/>
            <person name="LaButti K."/>
            <person name="Lindquist E.A."/>
            <person name="Lipzen A."/>
            <person name="Lundell T."/>
            <person name="Morin E."/>
            <person name="Murat C."/>
            <person name="Riley R."/>
            <person name="Ohm R."/>
            <person name="Sun H."/>
            <person name="Tunlid A."/>
            <person name="Henrissat B."/>
            <person name="Grigoriev I.V."/>
            <person name="Hibbett D.S."/>
            <person name="Martin F."/>
        </authorList>
    </citation>
    <scope>NUCLEOTIDE SEQUENCE [LARGE SCALE GENOMIC DNA]</scope>
    <source>
        <strain evidence="5">FD-334 SS-4</strain>
    </source>
</reference>
<dbReference type="PROSITE" id="PS50157">
    <property type="entry name" value="ZINC_FINGER_C2H2_2"/>
    <property type="match status" value="1"/>
</dbReference>
<dbReference type="OMA" id="WEVELEC"/>
<keyword evidence="1" id="KW-0862">Zinc</keyword>
<evidence type="ECO:0000313" key="4">
    <source>
        <dbReference type="EMBL" id="KJA16504.1"/>
    </source>
</evidence>
<dbReference type="InterPro" id="IPR041078">
    <property type="entry name" value="Plavaka"/>
</dbReference>
<evidence type="ECO:0000313" key="5">
    <source>
        <dbReference type="Proteomes" id="UP000054270"/>
    </source>
</evidence>
<feature type="compositionally biased region" description="Polar residues" evidence="2">
    <location>
        <begin position="665"/>
        <end position="679"/>
    </location>
</feature>
<feature type="compositionally biased region" description="Basic and acidic residues" evidence="2">
    <location>
        <begin position="681"/>
        <end position="691"/>
    </location>
</feature>
<evidence type="ECO:0000256" key="2">
    <source>
        <dbReference type="SAM" id="MobiDB-lite"/>
    </source>
</evidence>
<keyword evidence="1" id="KW-0479">Metal-binding</keyword>
<dbReference type="Proteomes" id="UP000054270">
    <property type="component" value="Unassembled WGS sequence"/>
</dbReference>
<feature type="domain" description="C2H2-type" evidence="3">
    <location>
        <begin position="8"/>
        <end position="36"/>
    </location>
</feature>
<organism evidence="4 5">
    <name type="scientific">Hypholoma sublateritium (strain FD-334 SS-4)</name>
    <dbReference type="NCBI Taxonomy" id="945553"/>
    <lineage>
        <taxon>Eukaryota</taxon>
        <taxon>Fungi</taxon>
        <taxon>Dikarya</taxon>
        <taxon>Basidiomycota</taxon>
        <taxon>Agaricomycotina</taxon>
        <taxon>Agaricomycetes</taxon>
        <taxon>Agaricomycetidae</taxon>
        <taxon>Agaricales</taxon>
        <taxon>Agaricineae</taxon>
        <taxon>Strophariaceae</taxon>
        <taxon>Hypholoma</taxon>
    </lineage>
</organism>
<protein>
    <recommendedName>
        <fullName evidence="3">C2H2-type domain-containing protein</fullName>
    </recommendedName>
</protein>
<dbReference type="AlphaFoldDB" id="A0A0D2NBH1"/>
<feature type="region of interest" description="Disordered" evidence="2">
    <location>
        <begin position="59"/>
        <end position="80"/>
    </location>
</feature>
<name>A0A0D2NBH1_HYPSF</name>
<dbReference type="PROSITE" id="PS00028">
    <property type="entry name" value="ZINC_FINGER_C2H2_1"/>
    <property type="match status" value="1"/>
</dbReference>
<dbReference type="Pfam" id="PF18759">
    <property type="entry name" value="Plavaka"/>
    <property type="match status" value="1"/>
</dbReference>
<feature type="compositionally biased region" description="Acidic residues" evidence="2">
    <location>
        <begin position="694"/>
        <end position="705"/>
    </location>
</feature>
<gene>
    <name evidence="4" type="ORF">HYPSUDRAFT_80055</name>
</gene>
<keyword evidence="1" id="KW-0863">Zinc-finger</keyword>
<feature type="region of interest" description="Disordered" evidence="2">
    <location>
        <begin position="665"/>
        <end position="722"/>
    </location>
</feature>
<dbReference type="STRING" id="945553.A0A0D2NBH1"/>
<keyword evidence="5" id="KW-1185">Reference proteome</keyword>
<evidence type="ECO:0000259" key="3">
    <source>
        <dbReference type="PROSITE" id="PS50157"/>
    </source>
</evidence>
<evidence type="ECO:0000256" key="1">
    <source>
        <dbReference type="PROSITE-ProRule" id="PRU00042"/>
    </source>
</evidence>